<dbReference type="PROSITE" id="PS51318">
    <property type="entry name" value="TAT"/>
    <property type="match status" value="1"/>
</dbReference>
<dbReference type="InterPro" id="IPR043906">
    <property type="entry name" value="Gfo/Idh/MocA_OxRdtase_bact_C"/>
</dbReference>
<dbReference type="EMBL" id="CP036263">
    <property type="protein sequence ID" value="QDS99964.1"/>
    <property type="molecule type" value="Genomic_DNA"/>
</dbReference>
<dbReference type="GO" id="GO:0050112">
    <property type="term" value="F:inositol 2-dehydrogenase (NAD+) activity"/>
    <property type="evidence" value="ECO:0007669"/>
    <property type="project" value="UniProtKB-EC"/>
</dbReference>
<feature type="domain" description="Gfo/Idh/MocA-like oxidoreductase N-terminal" evidence="1">
    <location>
        <begin position="125"/>
        <end position="199"/>
    </location>
</feature>
<sequence>MQNPAKDNSQRQADSTLNRRSFLKDSALKSSALAAAAATPYFVPSSAFGANAPSNRVTMACIGVGNQGFPVMQRFLGYDDCQVLAVCDVNKGSNGYKEEKHYYGREPAKQEVEKHYGKQRESGTYKGCDAYNDFREILERKDIDTVVIVTPDHWHSEMTIRAAEAGKDIYCEKPLGLTITEQQAMIEAVRKNNRVCQTGSHERSNPNVMKMIELVQSGAIGDVKRVICNIGRHNKVGPGPGWKEMPVPEGFDYDMWLGPAPHAPFHEDRCLYRFRFNSDYAGGQVTNFGAHSLDMAQWGLGMDKSGPVKVKHVFAEYLPEGSLYNAPTFAHFEAEYANGVQLVCRTAEPSVRCQFEGTDGIVRIENQGRNFATIPYSIKEKRYGSDVPEVYKSNDDHQRNFIDCVKSRDEPAAPIEVGHRSATVCHLGNIAIRLKKELNWNPESEQFVGNDAATALMSRPARKTWQA</sequence>
<dbReference type="PANTHER" id="PTHR43818:SF5">
    <property type="entry name" value="OXIDOREDUCTASE FAMILY PROTEIN"/>
    <property type="match status" value="1"/>
</dbReference>
<keyword evidence="3" id="KW-0560">Oxidoreductase</keyword>
<dbReference type="SUPFAM" id="SSF55347">
    <property type="entry name" value="Glyceraldehyde-3-phosphate dehydrogenase-like, C-terminal domain"/>
    <property type="match status" value="1"/>
</dbReference>
<dbReference type="OrthoDB" id="9788246at2"/>
<dbReference type="InterPro" id="IPR050463">
    <property type="entry name" value="Gfo/Idh/MocA_oxidrdct_glycsds"/>
</dbReference>
<evidence type="ECO:0000259" key="2">
    <source>
        <dbReference type="Pfam" id="PF19051"/>
    </source>
</evidence>
<gene>
    <name evidence="3" type="primary">iolG_7</name>
    <name evidence="3" type="ORF">HG15A2_32980</name>
</gene>
<dbReference type="AlphaFoldDB" id="A0A517MYL3"/>
<dbReference type="InterPro" id="IPR006311">
    <property type="entry name" value="TAT_signal"/>
</dbReference>
<dbReference type="InterPro" id="IPR000683">
    <property type="entry name" value="Gfo/Idh/MocA-like_OxRdtase_N"/>
</dbReference>
<dbReference type="PANTHER" id="PTHR43818">
    <property type="entry name" value="BCDNA.GH03377"/>
    <property type="match status" value="1"/>
</dbReference>
<dbReference type="SUPFAM" id="SSF51735">
    <property type="entry name" value="NAD(P)-binding Rossmann-fold domains"/>
    <property type="match status" value="1"/>
</dbReference>
<dbReference type="Gene3D" id="3.40.50.720">
    <property type="entry name" value="NAD(P)-binding Rossmann-like Domain"/>
    <property type="match status" value="1"/>
</dbReference>
<dbReference type="Proteomes" id="UP000319852">
    <property type="component" value="Chromosome"/>
</dbReference>
<reference evidence="3 4" key="1">
    <citation type="submission" date="2019-02" db="EMBL/GenBank/DDBJ databases">
        <title>Deep-cultivation of Planctomycetes and their phenomic and genomic characterization uncovers novel biology.</title>
        <authorList>
            <person name="Wiegand S."/>
            <person name="Jogler M."/>
            <person name="Boedeker C."/>
            <person name="Pinto D."/>
            <person name="Vollmers J."/>
            <person name="Rivas-Marin E."/>
            <person name="Kohn T."/>
            <person name="Peeters S.H."/>
            <person name="Heuer A."/>
            <person name="Rast P."/>
            <person name="Oberbeckmann S."/>
            <person name="Bunk B."/>
            <person name="Jeske O."/>
            <person name="Meyerdierks A."/>
            <person name="Storesund J.E."/>
            <person name="Kallscheuer N."/>
            <person name="Luecker S."/>
            <person name="Lage O.M."/>
            <person name="Pohl T."/>
            <person name="Merkel B.J."/>
            <person name="Hornburger P."/>
            <person name="Mueller R.-W."/>
            <person name="Bruemmer F."/>
            <person name="Labrenz M."/>
            <person name="Spormann A.M."/>
            <person name="Op den Camp H."/>
            <person name="Overmann J."/>
            <person name="Amann R."/>
            <person name="Jetten M.S.M."/>
            <person name="Mascher T."/>
            <person name="Medema M.H."/>
            <person name="Devos D.P."/>
            <person name="Kaster A.-K."/>
            <person name="Ovreas L."/>
            <person name="Rohde M."/>
            <person name="Galperin M.Y."/>
            <person name="Jogler C."/>
        </authorList>
    </citation>
    <scope>NUCLEOTIDE SEQUENCE [LARGE SCALE GENOMIC DNA]</scope>
    <source>
        <strain evidence="3 4">HG15A2</strain>
    </source>
</reference>
<dbReference type="KEGG" id="amob:HG15A2_32980"/>
<evidence type="ECO:0000313" key="4">
    <source>
        <dbReference type="Proteomes" id="UP000319852"/>
    </source>
</evidence>
<protein>
    <submittedName>
        <fullName evidence="3">Inositol 2-dehydrogenase</fullName>
        <ecNumber evidence="3">1.1.1.18</ecNumber>
    </submittedName>
</protein>
<proteinExistence type="predicted"/>
<organism evidence="3 4">
    <name type="scientific">Adhaeretor mobilis</name>
    <dbReference type="NCBI Taxonomy" id="1930276"/>
    <lineage>
        <taxon>Bacteria</taxon>
        <taxon>Pseudomonadati</taxon>
        <taxon>Planctomycetota</taxon>
        <taxon>Planctomycetia</taxon>
        <taxon>Pirellulales</taxon>
        <taxon>Lacipirellulaceae</taxon>
        <taxon>Adhaeretor</taxon>
    </lineage>
</organism>
<dbReference type="Pfam" id="PF01408">
    <property type="entry name" value="GFO_IDH_MocA"/>
    <property type="match status" value="1"/>
</dbReference>
<name>A0A517MYL3_9BACT</name>
<dbReference type="EC" id="1.1.1.18" evidence="3"/>
<dbReference type="Pfam" id="PF19051">
    <property type="entry name" value="GFO_IDH_MocA_C2"/>
    <property type="match status" value="1"/>
</dbReference>
<dbReference type="GO" id="GO:0000166">
    <property type="term" value="F:nucleotide binding"/>
    <property type="evidence" value="ECO:0007669"/>
    <property type="project" value="InterPro"/>
</dbReference>
<dbReference type="InterPro" id="IPR019546">
    <property type="entry name" value="TAT_signal_bac_arc"/>
</dbReference>
<feature type="domain" description="Gfo/Idh/MocA-like oxidoreductase bacterial type C-terminal" evidence="2">
    <location>
        <begin position="242"/>
        <end position="466"/>
    </location>
</feature>
<evidence type="ECO:0000313" key="3">
    <source>
        <dbReference type="EMBL" id="QDS99964.1"/>
    </source>
</evidence>
<dbReference type="RefSeq" id="WP_145061117.1">
    <property type="nucleotide sequence ID" value="NZ_CP036263.1"/>
</dbReference>
<dbReference type="Gene3D" id="3.30.360.10">
    <property type="entry name" value="Dihydrodipicolinate Reductase, domain 2"/>
    <property type="match status" value="1"/>
</dbReference>
<accession>A0A517MYL3</accession>
<evidence type="ECO:0000259" key="1">
    <source>
        <dbReference type="Pfam" id="PF01408"/>
    </source>
</evidence>
<keyword evidence="4" id="KW-1185">Reference proteome</keyword>
<dbReference type="NCBIfam" id="TIGR01409">
    <property type="entry name" value="TAT_signal_seq"/>
    <property type="match status" value="1"/>
</dbReference>
<dbReference type="InterPro" id="IPR036291">
    <property type="entry name" value="NAD(P)-bd_dom_sf"/>
</dbReference>